<dbReference type="GO" id="GO:0016052">
    <property type="term" value="P:carbohydrate catabolic process"/>
    <property type="evidence" value="ECO:0007669"/>
    <property type="project" value="UniProtKB-ARBA"/>
</dbReference>
<feature type="domain" description="Carbohydrate kinase PfkB" evidence="8">
    <location>
        <begin position="23"/>
        <end position="290"/>
    </location>
</feature>
<dbReference type="NCBIfam" id="TIGR03168">
    <property type="entry name" value="1-PFK"/>
    <property type="match status" value="1"/>
</dbReference>
<organism evidence="9 10">
    <name type="scientific">Carnobacterium maltaromaticum</name>
    <name type="common">Carnobacterium piscicola</name>
    <dbReference type="NCBI Taxonomy" id="2751"/>
    <lineage>
        <taxon>Bacteria</taxon>
        <taxon>Bacillati</taxon>
        <taxon>Bacillota</taxon>
        <taxon>Bacilli</taxon>
        <taxon>Lactobacillales</taxon>
        <taxon>Carnobacteriaceae</taxon>
        <taxon>Carnobacterium</taxon>
    </lineage>
</organism>
<dbReference type="NCBIfam" id="TIGR03828">
    <property type="entry name" value="pfkB"/>
    <property type="match status" value="1"/>
</dbReference>
<protein>
    <recommendedName>
        <fullName evidence="7">Tagatose-6-phosphate kinase</fullName>
        <ecNumber evidence="7">2.7.1.144</ecNumber>
    </recommendedName>
</protein>
<evidence type="ECO:0000256" key="4">
    <source>
        <dbReference type="ARBA" id="ARBA00022741"/>
    </source>
</evidence>
<evidence type="ECO:0000256" key="3">
    <source>
        <dbReference type="ARBA" id="ARBA00022736"/>
    </source>
</evidence>
<name>A0AAW9JPV3_CARML</name>
<comment type="similarity">
    <text evidence="1">Belongs to the carbohydrate kinase pfkB family.</text>
</comment>
<dbReference type="GO" id="GO:0005829">
    <property type="term" value="C:cytosol"/>
    <property type="evidence" value="ECO:0007669"/>
    <property type="project" value="TreeGrafter"/>
</dbReference>
<dbReference type="GO" id="GO:0044281">
    <property type="term" value="P:small molecule metabolic process"/>
    <property type="evidence" value="ECO:0007669"/>
    <property type="project" value="UniProtKB-ARBA"/>
</dbReference>
<gene>
    <name evidence="9" type="primary">pfkB</name>
    <name evidence="9" type="ORF">RAK27_01650</name>
</gene>
<dbReference type="InterPro" id="IPR029056">
    <property type="entry name" value="Ribokinase-like"/>
</dbReference>
<proteinExistence type="inferred from homology"/>
<accession>A0AAW9JPV3</accession>
<dbReference type="SUPFAM" id="SSF53613">
    <property type="entry name" value="Ribokinase-like"/>
    <property type="match status" value="1"/>
</dbReference>
<dbReference type="PANTHER" id="PTHR46566:SF1">
    <property type="entry name" value="1-PHOSPHOFRUCTOKINASE"/>
    <property type="match status" value="1"/>
</dbReference>
<sequence>MFYTCTMNPAIDLFVATTNYLPKIVNRSLADEVQANGKGVNVSFILKRLGIENTALGFSGGFTGKYIEEVLQQKGVRTRFIQVKGLTRINVFTQVQSENTEYKLVNQGPKITENQMNCLLQQIAQLSAADHLIISGSTPQGIPDEFILQIARLSQQNKFKLILDISSPISLQCLSFQPYCLKPNEEELASWFGKSSLSQEELLDYGTKLIELGAQSVLVSVGGSGSFYFSKDTILFANAPTGNVINTACAGDTLLGTFIGALQHGKSVEEALSFGVAAGSSTAFSPGLTDFKDVPELEKQIKVSKIK</sequence>
<evidence type="ECO:0000256" key="7">
    <source>
        <dbReference type="PIRNR" id="PIRNR000535"/>
    </source>
</evidence>
<keyword evidence="3 7" id="KW-0423">Lactose metabolism</keyword>
<evidence type="ECO:0000313" key="9">
    <source>
        <dbReference type="EMBL" id="MDZ5757359.1"/>
    </source>
</evidence>
<dbReference type="GO" id="GO:0005524">
    <property type="term" value="F:ATP binding"/>
    <property type="evidence" value="ECO:0007669"/>
    <property type="project" value="UniProtKB-KW"/>
</dbReference>
<evidence type="ECO:0000259" key="8">
    <source>
        <dbReference type="Pfam" id="PF00294"/>
    </source>
</evidence>
<dbReference type="AlphaFoldDB" id="A0AAW9JPV3"/>
<dbReference type="InterPro" id="IPR017583">
    <property type="entry name" value="Tagatose/fructose_Pkinase"/>
</dbReference>
<dbReference type="GO" id="GO:0005988">
    <property type="term" value="P:lactose metabolic process"/>
    <property type="evidence" value="ECO:0007669"/>
    <property type="project" value="UniProtKB-KW"/>
</dbReference>
<evidence type="ECO:0000256" key="6">
    <source>
        <dbReference type="ARBA" id="ARBA00022840"/>
    </source>
</evidence>
<keyword evidence="2 7" id="KW-0808">Transferase</keyword>
<dbReference type="GO" id="GO:0009024">
    <property type="term" value="F:tagatose-6-phosphate kinase activity"/>
    <property type="evidence" value="ECO:0007669"/>
    <property type="project" value="UniProtKB-EC"/>
</dbReference>
<keyword evidence="5" id="KW-0418">Kinase</keyword>
<evidence type="ECO:0000313" key="10">
    <source>
        <dbReference type="Proteomes" id="UP001290462"/>
    </source>
</evidence>
<comment type="pathway">
    <text evidence="7">Carbohydrate metabolism; D-tagatose 6-phosphate degradation; D-glyceraldehyde 3-phosphate and glycerone phosphate from D-tagatose 6-phosphate: step 1/2.</text>
</comment>
<dbReference type="GO" id="GO:0008662">
    <property type="term" value="F:1-phosphofructokinase activity"/>
    <property type="evidence" value="ECO:0007669"/>
    <property type="project" value="InterPro"/>
</dbReference>
<dbReference type="CDD" id="cd01164">
    <property type="entry name" value="FruK_PfkB_like"/>
    <property type="match status" value="1"/>
</dbReference>
<dbReference type="Pfam" id="PF00294">
    <property type="entry name" value="PfkB"/>
    <property type="match status" value="1"/>
</dbReference>
<dbReference type="EC" id="2.7.1.144" evidence="7"/>
<keyword evidence="4 7" id="KW-0547">Nucleotide-binding</keyword>
<comment type="catalytic activity">
    <reaction evidence="7">
        <text>D-tagatofuranose 6-phosphate + ATP = D-tagatofuranose 1,6-bisphosphate + ADP + H(+)</text>
        <dbReference type="Rhea" id="RHEA:12420"/>
        <dbReference type="ChEBI" id="CHEBI:15378"/>
        <dbReference type="ChEBI" id="CHEBI:30616"/>
        <dbReference type="ChEBI" id="CHEBI:58694"/>
        <dbReference type="ChEBI" id="CHEBI:58695"/>
        <dbReference type="ChEBI" id="CHEBI:456216"/>
        <dbReference type="EC" id="2.7.1.144"/>
    </reaction>
</comment>
<reference evidence="9" key="1">
    <citation type="submission" date="2023-08" db="EMBL/GenBank/DDBJ databases">
        <title>Genomic characterization of piscicolin 126 produced by Carnobacterium maltaromaticum CM22 strain isolated from salmon (Salmo salar).</title>
        <authorList>
            <person name="Gonzalez-Gragera E."/>
            <person name="Garcia-Lopez J.D."/>
            <person name="Teso-Perez C."/>
            <person name="Gimenez-Hernandez I."/>
            <person name="Peralta-Sanchez J.M."/>
            <person name="Valdivia E."/>
            <person name="Montalban-Lopez M."/>
            <person name="Martin-Platero A.M."/>
            <person name="Banos A."/>
            <person name="Martinez-Bueno M."/>
        </authorList>
    </citation>
    <scope>NUCLEOTIDE SEQUENCE</scope>
    <source>
        <strain evidence="9">CM22</strain>
    </source>
</reference>
<dbReference type="Gene3D" id="3.40.1190.20">
    <property type="match status" value="1"/>
</dbReference>
<dbReference type="PANTHER" id="PTHR46566">
    <property type="entry name" value="1-PHOSPHOFRUCTOKINASE-RELATED"/>
    <property type="match status" value="1"/>
</dbReference>
<comment type="caution">
    <text evidence="9">The sequence shown here is derived from an EMBL/GenBank/DDBJ whole genome shotgun (WGS) entry which is preliminary data.</text>
</comment>
<evidence type="ECO:0000256" key="5">
    <source>
        <dbReference type="ARBA" id="ARBA00022777"/>
    </source>
</evidence>
<dbReference type="Proteomes" id="UP001290462">
    <property type="component" value="Unassembled WGS sequence"/>
</dbReference>
<dbReference type="PIRSF" id="PIRSF000535">
    <property type="entry name" value="1PFK/6PFK/LacC"/>
    <property type="match status" value="1"/>
</dbReference>
<dbReference type="InterPro" id="IPR022463">
    <property type="entry name" value="1-PFruKinase"/>
</dbReference>
<dbReference type="RefSeq" id="WP_317912878.1">
    <property type="nucleotide sequence ID" value="NZ_JAVBVO010000001.1"/>
</dbReference>
<dbReference type="EMBL" id="JAVBVO010000001">
    <property type="protein sequence ID" value="MDZ5757359.1"/>
    <property type="molecule type" value="Genomic_DNA"/>
</dbReference>
<evidence type="ECO:0000256" key="2">
    <source>
        <dbReference type="ARBA" id="ARBA00022679"/>
    </source>
</evidence>
<comment type="similarity">
    <text evidence="7">Belongs to the carbohydrate kinase PfkB family. LacC subfamily.</text>
</comment>
<dbReference type="InterPro" id="IPR011611">
    <property type="entry name" value="PfkB_dom"/>
</dbReference>
<dbReference type="FunFam" id="3.40.1190.20:FF:000001">
    <property type="entry name" value="Phosphofructokinase"/>
    <property type="match status" value="1"/>
</dbReference>
<evidence type="ECO:0000256" key="1">
    <source>
        <dbReference type="ARBA" id="ARBA00005380"/>
    </source>
</evidence>
<keyword evidence="6 7" id="KW-0067">ATP-binding</keyword>